<dbReference type="EMBL" id="CP012040">
    <property type="protein sequence ID" value="AKP51821.1"/>
    <property type="molecule type" value="Genomic_DNA"/>
</dbReference>
<dbReference type="GO" id="GO:0106008">
    <property type="term" value="F:2-oxoglutaramate amidase activity"/>
    <property type="evidence" value="ECO:0007669"/>
    <property type="project" value="TreeGrafter"/>
</dbReference>
<evidence type="ECO:0000256" key="4">
    <source>
        <dbReference type="ARBA" id="ARBA00052904"/>
    </source>
</evidence>
<evidence type="ECO:0000256" key="3">
    <source>
        <dbReference type="ARBA" id="ARBA00039118"/>
    </source>
</evidence>
<evidence type="ECO:0000256" key="5">
    <source>
        <dbReference type="ARBA" id="ARBA00072139"/>
    </source>
</evidence>
<dbReference type="Pfam" id="PF00795">
    <property type="entry name" value="CN_hydrolase"/>
    <property type="match status" value="1"/>
</dbReference>
<dbReference type="KEGG" id="camu:CA2015_2405"/>
<dbReference type="GO" id="GO:0016746">
    <property type="term" value="F:acyltransferase activity"/>
    <property type="evidence" value="ECO:0007669"/>
    <property type="project" value="UniProtKB-KW"/>
</dbReference>
<comment type="catalytic activity">
    <reaction evidence="4">
        <text>a monoamide of a dicarboxylate + H2O = a dicarboxylate + NH4(+)</text>
        <dbReference type="Rhea" id="RHEA:11716"/>
        <dbReference type="ChEBI" id="CHEBI:15377"/>
        <dbReference type="ChEBI" id="CHEBI:28938"/>
        <dbReference type="ChEBI" id="CHEBI:28965"/>
        <dbReference type="ChEBI" id="CHEBI:77450"/>
        <dbReference type="EC" id="3.5.1.3"/>
    </reaction>
</comment>
<keyword evidence="7" id="KW-0012">Acyltransferase</keyword>
<dbReference type="AlphaFoldDB" id="A0A0H4PBJ3"/>
<sequence length="263" mass="29885">MQNLKLALVQTDIYWEDSGANLAMFEEKLWAMDQKVDIIVLPEMFTTGFTMNSANQAEPMNLHASKWLLQMAGQLKSIITGSVIIKEKGNYYNRLLWATPEGELLQYDKRHLFRMAGEDNYFSMGEENKTFTCKGWKIRPQICYDLRFPLWSRNSATPEGEMDFDLLFYVASWPASRVMAWDALLRARAVENLCYCVGVNRVGEDGNGVAYCGHSAAYGFKGEDIIQAGESAKISIVELDGKALLDYRTKFPAWKDSDSFSLD</sequence>
<dbReference type="GO" id="GO:0050152">
    <property type="term" value="F:omega-amidase activity"/>
    <property type="evidence" value="ECO:0007669"/>
    <property type="project" value="UniProtKB-EC"/>
</dbReference>
<evidence type="ECO:0000259" key="6">
    <source>
        <dbReference type="PROSITE" id="PS50263"/>
    </source>
</evidence>
<dbReference type="CDD" id="cd07575">
    <property type="entry name" value="Xc-1258_like"/>
    <property type="match status" value="1"/>
</dbReference>
<dbReference type="InterPro" id="IPR036526">
    <property type="entry name" value="C-N_Hydrolase_sf"/>
</dbReference>
<dbReference type="InterPro" id="IPR052737">
    <property type="entry name" value="Omega-amidase_YafV"/>
</dbReference>
<dbReference type="STRING" id="320787.CA2015_2405"/>
<keyword evidence="8" id="KW-1185">Reference proteome</keyword>
<dbReference type="OrthoDB" id="9811121at2"/>
<dbReference type="FunFam" id="3.60.110.10:FF:000004">
    <property type="entry name" value="Carbon-nitrogen hydrolase"/>
    <property type="match status" value="1"/>
</dbReference>
<dbReference type="Gene3D" id="3.60.110.10">
    <property type="entry name" value="Carbon-nitrogen hydrolase"/>
    <property type="match status" value="1"/>
</dbReference>
<dbReference type="PROSITE" id="PS50263">
    <property type="entry name" value="CN_HYDROLASE"/>
    <property type="match status" value="1"/>
</dbReference>
<evidence type="ECO:0000256" key="1">
    <source>
        <dbReference type="ARBA" id="ARBA00010613"/>
    </source>
</evidence>
<keyword evidence="2" id="KW-0378">Hydrolase</keyword>
<evidence type="ECO:0000313" key="7">
    <source>
        <dbReference type="EMBL" id="AKP51821.1"/>
    </source>
</evidence>
<evidence type="ECO:0000256" key="2">
    <source>
        <dbReference type="ARBA" id="ARBA00022801"/>
    </source>
</evidence>
<evidence type="ECO:0000313" key="8">
    <source>
        <dbReference type="Proteomes" id="UP000036520"/>
    </source>
</evidence>
<dbReference type="PANTHER" id="PTHR47799:SF1">
    <property type="entry name" value="OMEGA-AMIDASE YAFV"/>
    <property type="match status" value="1"/>
</dbReference>
<dbReference type="Proteomes" id="UP000036520">
    <property type="component" value="Chromosome"/>
</dbReference>
<gene>
    <name evidence="7" type="ORF">CA2015_2405</name>
</gene>
<keyword evidence="7" id="KW-0449">Lipoprotein</keyword>
<accession>A0A0H4PBJ3</accession>
<dbReference type="RefSeq" id="WP_048642121.1">
    <property type="nucleotide sequence ID" value="NZ_CP012040.1"/>
</dbReference>
<organism evidence="7 8">
    <name type="scientific">Cyclobacterium amurskyense</name>
    <dbReference type="NCBI Taxonomy" id="320787"/>
    <lineage>
        <taxon>Bacteria</taxon>
        <taxon>Pseudomonadati</taxon>
        <taxon>Bacteroidota</taxon>
        <taxon>Cytophagia</taxon>
        <taxon>Cytophagales</taxon>
        <taxon>Cyclobacteriaceae</taxon>
        <taxon>Cyclobacterium</taxon>
    </lineage>
</organism>
<feature type="domain" description="CN hydrolase" evidence="6">
    <location>
        <begin position="4"/>
        <end position="241"/>
    </location>
</feature>
<protein>
    <recommendedName>
        <fullName evidence="5">Omega-amidase YafV</fullName>
        <ecNumber evidence="3">3.5.1.3</ecNumber>
    </recommendedName>
</protein>
<comment type="similarity">
    <text evidence="1">Belongs to the carbon-nitrogen hydrolase superfamily. NIT1/NIT2 family.</text>
</comment>
<name>A0A0H4PBJ3_9BACT</name>
<reference evidence="7 8" key="1">
    <citation type="submission" date="2015-07" db="EMBL/GenBank/DDBJ databases">
        <authorList>
            <person name="Kim K.M."/>
        </authorList>
    </citation>
    <scope>NUCLEOTIDE SEQUENCE [LARGE SCALE GENOMIC DNA]</scope>
    <source>
        <strain evidence="7 8">KCTC 12363</strain>
    </source>
</reference>
<dbReference type="NCBIfam" id="NF007757">
    <property type="entry name" value="PRK10438.1"/>
    <property type="match status" value="1"/>
</dbReference>
<dbReference type="PANTHER" id="PTHR47799">
    <property type="entry name" value="OMEGA-AMIDASE YAFV"/>
    <property type="match status" value="1"/>
</dbReference>
<dbReference type="EC" id="3.5.1.3" evidence="3"/>
<dbReference type="SUPFAM" id="SSF56317">
    <property type="entry name" value="Carbon-nitrogen hydrolase"/>
    <property type="match status" value="1"/>
</dbReference>
<keyword evidence="7" id="KW-0808">Transferase</keyword>
<proteinExistence type="inferred from homology"/>
<dbReference type="InterPro" id="IPR003010">
    <property type="entry name" value="C-N_Hydrolase"/>
</dbReference>